<dbReference type="Proteomes" id="UP000261480">
    <property type="component" value="Unplaced"/>
</dbReference>
<dbReference type="Ensembl" id="ENSPMET00000007361.1">
    <property type="protein sequence ID" value="ENSPMEP00000005521.1"/>
    <property type="gene ID" value="ENSPMEG00000006914.1"/>
</dbReference>
<reference evidence="1" key="2">
    <citation type="submission" date="2025-09" db="UniProtKB">
        <authorList>
            <consortium name="Ensembl"/>
        </authorList>
    </citation>
    <scope>IDENTIFICATION</scope>
</reference>
<name>A0A3B3WRV1_9TELE</name>
<accession>A0A3B3WRV1</accession>
<proteinExistence type="predicted"/>
<keyword evidence="2" id="KW-1185">Reference proteome</keyword>
<evidence type="ECO:0000313" key="1">
    <source>
        <dbReference type="Ensembl" id="ENSPMEP00000005521.1"/>
    </source>
</evidence>
<organism evidence="1 2">
    <name type="scientific">Poecilia mexicana</name>
    <dbReference type="NCBI Taxonomy" id="48701"/>
    <lineage>
        <taxon>Eukaryota</taxon>
        <taxon>Metazoa</taxon>
        <taxon>Chordata</taxon>
        <taxon>Craniata</taxon>
        <taxon>Vertebrata</taxon>
        <taxon>Euteleostomi</taxon>
        <taxon>Actinopterygii</taxon>
        <taxon>Neopterygii</taxon>
        <taxon>Teleostei</taxon>
        <taxon>Neoteleostei</taxon>
        <taxon>Acanthomorphata</taxon>
        <taxon>Ovalentaria</taxon>
        <taxon>Atherinomorphae</taxon>
        <taxon>Cyprinodontiformes</taxon>
        <taxon>Poeciliidae</taxon>
        <taxon>Poeciliinae</taxon>
        <taxon>Poecilia</taxon>
    </lineage>
</organism>
<dbReference type="Gene3D" id="3.10.100.10">
    <property type="entry name" value="Mannose-Binding Protein A, subunit A"/>
    <property type="match status" value="1"/>
</dbReference>
<evidence type="ECO:0000313" key="2">
    <source>
        <dbReference type="Proteomes" id="UP000261480"/>
    </source>
</evidence>
<reference evidence="1" key="1">
    <citation type="submission" date="2025-08" db="UniProtKB">
        <authorList>
            <consortium name="Ensembl"/>
        </authorList>
    </citation>
    <scope>IDENTIFICATION</scope>
</reference>
<protein>
    <recommendedName>
        <fullName evidence="3">C-type lectin domain-containing protein</fullName>
    </recommendedName>
</protein>
<dbReference type="AlphaFoldDB" id="A0A3B3WRV1"/>
<dbReference type="SUPFAM" id="SSF56436">
    <property type="entry name" value="C-type lectin-like"/>
    <property type="match status" value="1"/>
</dbReference>
<sequence>KSILKAIKLLPRGGAHSSLVSMEHSQVLHDNKQPHVLPVPNKTNPCLDCRKGWISFRGHCYWFADTEYHSNFWNMSRQMCQFDSGDLVVIDDLEEQVKHNATSTLEMFLED</sequence>
<evidence type="ECO:0008006" key="3">
    <source>
        <dbReference type="Google" id="ProtNLM"/>
    </source>
</evidence>
<dbReference type="InterPro" id="IPR016186">
    <property type="entry name" value="C-type_lectin-like/link_sf"/>
</dbReference>
<dbReference type="InterPro" id="IPR016187">
    <property type="entry name" value="CTDL_fold"/>
</dbReference>